<keyword evidence="1" id="KW-0812">Transmembrane</keyword>
<comment type="caution">
    <text evidence="2">The sequence shown here is derived from an EMBL/GenBank/DDBJ whole genome shotgun (WGS) entry which is preliminary data.</text>
</comment>
<proteinExistence type="predicted"/>
<evidence type="ECO:0000256" key="1">
    <source>
        <dbReference type="SAM" id="Phobius"/>
    </source>
</evidence>
<sequence>MSITSPQWMFTLKFQSNESSLTKPGLSLCFRLRSDHLFGHKDIGIVSIPMNEIFGQSACSPDGSPEKVVDYQVFTPISGRPRGTLRFSYKFGKKYGQEQMFKNVNQPNSTYNQNVPVTAYPYGQTGTNNMTPPGMGMERQIPTRGWRTSNHQLDILLLQVQKPQKKSNLGGMGAGVGLGLAGGLLGAMLVGEMISDVGDNMDAYDQGYDDAMDDMDY</sequence>
<evidence type="ECO:0000313" key="2">
    <source>
        <dbReference type="EMBL" id="KAJ8572878.1"/>
    </source>
</evidence>
<dbReference type="EMBL" id="JAJAGQ010000001">
    <property type="protein sequence ID" value="KAJ8572878.1"/>
    <property type="molecule type" value="Genomic_DNA"/>
</dbReference>
<dbReference type="AlphaFoldDB" id="A0A9Q1N2U1"/>
<dbReference type="OrthoDB" id="270970at2759"/>
<reference evidence="3" key="1">
    <citation type="journal article" date="2023" name="Proc. Natl. Acad. Sci. U.S.A.">
        <title>Genomic and structural basis for evolution of tropane alkaloid biosynthesis.</title>
        <authorList>
            <person name="Wanga Y.-J."/>
            <person name="Taina T."/>
            <person name="Yua J.-Y."/>
            <person name="Lia J."/>
            <person name="Xua B."/>
            <person name="Chenc J."/>
            <person name="D'Auriad J.C."/>
            <person name="Huanga J.-P."/>
            <person name="Huanga S.-X."/>
        </authorList>
    </citation>
    <scope>NUCLEOTIDE SEQUENCE [LARGE SCALE GENOMIC DNA]</scope>
    <source>
        <strain evidence="3">cv. KIB-2019</strain>
    </source>
</reference>
<dbReference type="PANTHER" id="PTHR32246">
    <property type="entry name" value="INGRESSION PROTEIN FIC1"/>
    <property type="match status" value="1"/>
</dbReference>
<dbReference type="PANTHER" id="PTHR32246:SF87">
    <property type="entry name" value="PROTEIN SRC2-LIKE"/>
    <property type="match status" value="1"/>
</dbReference>
<name>A0A9Q1N2U1_9SOLA</name>
<feature type="transmembrane region" description="Helical" evidence="1">
    <location>
        <begin position="169"/>
        <end position="191"/>
    </location>
</feature>
<keyword evidence="1" id="KW-0472">Membrane</keyword>
<keyword evidence="3" id="KW-1185">Reference proteome</keyword>
<keyword evidence="1" id="KW-1133">Transmembrane helix</keyword>
<organism evidence="2 3">
    <name type="scientific">Anisodus acutangulus</name>
    <dbReference type="NCBI Taxonomy" id="402998"/>
    <lineage>
        <taxon>Eukaryota</taxon>
        <taxon>Viridiplantae</taxon>
        <taxon>Streptophyta</taxon>
        <taxon>Embryophyta</taxon>
        <taxon>Tracheophyta</taxon>
        <taxon>Spermatophyta</taxon>
        <taxon>Magnoliopsida</taxon>
        <taxon>eudicotyledons</taxon>
        <taxon>Gunneridae</taxon>
        <taxon>Pentapetalae</taxon>
        <taxon>asterids</taxon>
        <taxon>lamiids</taxon>
        <taxon>Solanales</taxon>
        <taxon>Solanaceae</taxon>
        <taxon>Solanoideae</taxon>
        <taxon>Hyoscyameae</taxon>
        <taxon>Anisodus</taxon>
    </lineage>
</organism>
<dbReference type="Proteomes" id="UP001152561">
    <property type="component" value="Unassembled WGS sequence"/>
</dbReference>
<accession>A0A9Q1N2U1</accession>
<evidence type="ECO:0000313" key="3">
    <source>
        <dbReference type="Proteomes" id="UP001152561"/>
    </source>
</evidence>
<protein>
    <submittedName>
        <fullName evidence="2">Uncharacterized protein</fullName>
    </submittedName>
</protein>
<gene>
    <name evidence="2" type="ORF">K7X08_009389</name>
</gene>